<sequence>MRVSRRSTPTAPASFFLFTAMIAVKFTSTATGVRIYGTSIACRITRANEVTSGTPAGQSNGAAHDQEQSQ</sequence>
<evidence type="ECO:0000256" key="2">
    <source>
        <dbReference type="SAM" id="SignalP"/>
    </source>
</evidence>
<dbReference type="EMBL" id="VSWC01000054">
    <property type="protein sequence ID" value="KAA1099512.1"/>
    <property type="molecule type" value="Genomic_DNA"/>
</dbReference>
<dbReference type="AlphaFoldDB" id="A0A5B0PFD6"/>
<feature type="chain" id="PRO_5023131316" description="Secreted protein" evidence="2">
    <location>
        <begin position="33"/>
        <end position="70"/>
    </location>
</feature>
<keyword evidence="4" id="KW-1185">Reference proteome</keyword>
<reference evidence="3 4" key="1">
    <citation type="submission" date="2019-05" db="EMBL/GenBank/DDBJ databases">
        <title>Emergence of the Ug99 lineage of the wheat stem rust pathogen through somatic hybridization.</title>
        <authorList>
            <person name="Li F."/>
            <person name="Upadhyaya N.M."/>
            <person name="Sperschneider J."/>
            <person name="Matny O."/>
            <person name="Nguyen-Phuc H."/>
            <person name="Mago R."/>
            <person name="Raley C."/>
            <person name="Miller M.E."/>
            <person name="Silverstein K.A.T."/>
            <person name="Henningsen E."/>
            <person name="Hirsch C.D."/>
            <person name="Visser B."/>
            <person name="Pretorius Z.A."/>
            <person name="Steffenson B.J."/>
            <person name="Schwessinger B."/>
            <person name="Dodds P.N."/>
            <person name="Figueroa M."/>
        </authorList>
    </citation>
    <scope>NUCLEOTIDE SEQUENCE [LARGE SCALE GENOMIC DNA]</scope>
    <source>
        <strain evidence="3">21-0</strain>
    </source>
</reference>
<name>A0A5B0PFD6_PUCGR</name>
<comment type="caution">
    <text evidence="3">The sequence shown here is derived from an EMBL/GenBank/DDBJ whole genome shotgun (WGS) entry which is preliminary data.</text>
</comment>
<feature type="region of interest" description="Disordered" evidence="1">
    <location>
        <begin position="51"/>
        <end position="70"/>
    </location>
</feature>
<feature type="signal peptide" evidence="2">
    <location>
        <begin position="1"/>
        <end position="32"/>
    </location>
</feature>
<evidence type="ECO:0008006" key="5">
    <source>
        <dbReference type="Google" id="ProtNLM"/>
    </source>
</evidence>
<proteinExistence type="predicted"/>
<keyword evidence="2" id="KW-0732">Signal</keyword>
<accession>A0A5B0PFD6</accession>
<gene>
    <name evidence="3" type="ORF">PGT21_009889</name>
</gene>
<evidence type="ECO:0000313" key="4">
    <source>
        <dbReference type="Proteomes" id="UP000324748"/>
    </source>
</evidence>
<dbReference type="Proteomes" id="UP000324748">
    <property type="component" value="Unassembled WGS sequence"/>
</dbReference>
<evidence type="ECO:0000256" key="1">
    <source>
        <dbReference type="SAM" id="MobiDB-lite"/>
    </source>
</evidence>
<protein>
    <recommendedName>
        <fullName evidence="5">Secreted protein</fullName>
    </recommendedName>
</protein>
<feature type="compositionally biased region" description="Polar residues" evidence="1">
    <location>
        <begin position="51"/>
        <end position="61"/>
    </location>
</feature>
<organism evidence="3 4">
    <name type="scientific">Puccinia graminis f. sp. tritici</name>
    <dbReference type="NCBI Taxonomy" id="56615"/>
    <lineage>
        <taxon>Eukaryota</taxon>
        <taxon>Fungi</taxon>
        <taxon>Dikarya</taxon>
        <taxon>Basidiomycota</taxon>
        <taxon>Pucciniomycotina</taxon>
        <taxon>Pucciniomycetes</taxon>
        <taxon>Pucciniales</taxon>
        <taxon>Pucciniaceae</taxon>
        <taxon>Puccinia</taxon>
    </lineage>
</organism>
<evidence type="ECO:0000313" key="3">
    <source>
        <dbReference type="EMBL" id="KAA1099512.1"/>
    </source>
</evidence>